<organism evidence="7">
    <name type="scientific">Arabidopsis lyrata subsp. lyrata</name>
    <name type="common">Lyre-leaved rock-cress</name>
    <dbReference type="NCBI Taxonomy" id="81972"/>
    <lineage>
        <taxon>Eukaryota</taxon>
        <taxon>Viridiplantae</taxon>
        <taxon>Streptophyta</taxon>
        <taxon>Embryophyta</taxon>
        <taxon>Tracheophyta</taxon>
        <taxon>Spermatophyta</taxon>
        <taxon>Magnoliopsida</taxon>
        <taxon>eudicotyledons</taxon>
        <taxon>Gunneridae</taxon>
        <taxon>Pentapetalae</taxon>
        <taxon>rosids</taxon>
        <taxon>malvids</taxon>
        <taxon>Brassicales</taxon>
        <taxon>Brassicaceae</taxon>
        <taxon>Camelineae</taxon>
        <taxon>Arabidopsis</taxon>
    </lineage>
</organism>
<dbReference type="STRING" id="81972.D7MIV4"/>
<dbReference type="Gramene" id="scaffold_703805.1">
    <property type="protein sequence ID" value="scaffold_703805.1"/>
    <property type="gene ID" value="scaffold_703805.1"/>
</dbReference>
<dbReference type="Pfam" id="PF15628">
    <property type="entry name" value="RRM_DME"/>
    <property type="match status" value="1"/>
</dbReference>
<dbReference type="InterPro" id="IPR044811">
    <property type="entry name" value="DME/ROS1"/>
</dbReference>
<name>D7MIV4_ARALL</name>
<evidence type="ECO:0000313" key="7">
    <source>
        <dbReference type="Proteomes" id="UP000008694"/>
    </source>
</evidence>
<dbReference type="Proteomes" id="UP000008694">
    <property type="component" value="Unassembled WGS sequence"/>
</dbReference>
<gene>
    <name evidence="6" type="ORF">ARALYDRAFT_916063</name>
</gene>
<dbReference type="PANTHER" id="PTHR46213">
    <property type="entry name" value="TRANSCRIPTIONAL ACTIVATOR DEMETER"/>
    <property type="match status" value="1"/>
</dbReference>
<dbReference type="GO" id="GO:0035514">
    <property type="term" value="F:DNA demethylase activity"/>
    <property type="evidence" value="ECO:0007669"/>
    <property type="project" value="InterPro"/>
</dbReference>
<dbReference type="EMBL" id="GL348719">
    <property type="protein sequence ID" value="EFH44855.1"/>
    <property type="molecule type" value="Genomic_DNA"/>
</dbReference>
<dbReference type="GO" id="GO:0051536">
    <property type="term" value="F:iron-sulfur cluster binding"/>
    <property type="evidence" value="ECO:0007669"/>
    <property type="project" value="UniProtKB-KW"/>
</dbReference>
<keyword evidence="7" id="KW-1185">Reference proteome</keyword>
<evidence type="ECO:0000313" key="6">
    <source>
        <dbReference type="EMBL" id="EFH44855.1"/>
    </source>
</evidence>
<reference evidence="7" key="1">
    <citation type="journal article" date="2011" name="Nat. Genet.">
        <title>The Arabidopsis lyrata genome sequence and the basis of rapid genome size change.</title>
        <authorList>
            <person name="Hu T.T."/>
            <person name="Pattyn P."/>
            <person name="Bakker E.G."/>
            <person name="Cao J."/>
            <person name="Cheng J.-F."/>
            <person name="Clark R.M."/>
            <person name="Fahlgren N."/>
            <person name="Fawcett J.A."/>
            <person name="Grimwood J."/>
            <person name="Gundlach H."/>
            <person name="Haberer G."/>
            <person name="Hollister J.D."/>
            <person name="Ossowski S."/>
            <person name="Ottilar R.P."/>
            <person name="Salamov A.A."/>
            <person name="Schneeberger K."/>
            <person name="Spannagl M."/>
            <person name="Wang X."/>
            <person name="Yang L."/>
            <person name="Nasrallah M.E."/>
            <person name="Bergelson J."/>
            <person name="Carrington J.C."/>
            <person name="Gaut B.S."/>
            <person name="Schmutz J."/>
            <person name="Mayer K.F.X."/>
            <person name="Van de Peer Y."/>
            <person name="Grigoriev I.V."/>
            <person name="Nordborg M."/>
            <person name="Weigel D."/>
            <person name="Guo Y.-L."/>
        </authorList>
    </citation>
    <scope>NUCLEOTIDE SEQUENCE [LARGE SCALE GENOMIC DNA]</scope>
    <source>
        <strain evidence="7">cv. MN47</strain>
    </source>
</reference>
<dbReference type="HOGENOM" id="CLU_2402678_0_0_1"/>
<sequence>MKSGFPLNGTYFQTNEVFADYDSSINPIDVPRKLIWDLDRRIAYFGSFYLSFVKVNFQNKSVDKSKVLSEYTFLIFRFISGRHLGKKFKKVCL</sequence>
<dbReference type="InterPro" id="IPR028925">
    <property type="entry name" value="RRM_DME"/>
</dbReference>
<keyword evidence="4" id="KW-0411">Iron-sulfur</keyword>
<accession>D7MIV4</accession>
<comment type="cofactor">
    <cofactor evidence="1">
        <name>[4Fe-4S] cluster</name>
        <dbReference type="ChEBI" id="CHEBI:49883"/>
    </cofactor>
</comment>
<evidence type="ECO:0000256" key="3">
    <source>
        <dbReference type="ARBA" id="ARBA00023004"/>
    </source>
</evidence>
<dbReference type="GO" id="GO:0019104">
    <property type="term" value="F:DNA N-glycosylase activity"/>
    <property type="evidence" value="ECO:0007669"/>
    <property type="project" value="InterPro"/>
</dbReference>
<protein>
    <recommendedName>
        <fullName evidence="5">Demeter RRM-fold domain-containing protein</fullName>
    </recommendedName>
</protein>
<dbReference type="PANTHER" id="PTHR46213:SF13">
    <property type="entry name" value="DEMETER-LIKE PROTEIN 2-RELATED"/>
    <property type="match status" value="1"/>
</dbReference>
<evidence type="ECO:0000256" key="2">
    <source>
        <dbReference type="ARBA" id="ARBA00022723"/>
    </source>
</evidence>
<proteinExistence type="predicted"/>
<dbReference type="AlphaFoldDB" id="D7MIV4"/>
<evidence type="ECO:0000256" key="1">
    <source>
        <dbReference type="ARBA" id="ARBA00001966"/>
    </source>
</evidence>
<evidence type="ECO:0000259" key="5">
    <source>
        <dbReference type="Pfam" id="PF15628"/>
    </source>
</evidence>
<dbReference type="GO" id="GO:0046872">
    <property type="term" value="F:metal ion binding"/>
    <property type="evidence" value="ECO:0007669"/>
    <property type="project" value="UniProtKB-KW"/>
</dbReference>
<feature type="domain" description="Demeter RRM-fold" evidence="5">
    <location>
        <begin position="1"/>
        <end position="56"/>
    </location>
</feature>
<dbReference type="GO" id="GO:0141166">
    <property type="term" value="P:chromosomal 5-methylcytosine DNA demethylation pathway"/>
    <property type="evidence" value="ECO:0007669"/>
    <property type="project" value="InterPro"/>
</dbReference>
<evidence type="ECO:0000256" key="4">
    <source>
        <dbReference type="ARBA" id="ARBA00023014"/>
    </source>
</evidence>
<keyword evidence="3" id="KW-0408">Iron</keyword>
<keyword evidence="2" id="KW-0479">Metal-binding</keyword>